<dbReference type="EMBL" id="JAYGIM010000003">
    <property type="protein sequence ID" value="MEA5425609.1"/>
    <property type="molecule type" value="Genomic_DNA"/>
</dbReference>
<dbReference type="Proteomes" id="UP001302222">
    <property type="component" value="Unassembled WGS sequence"/>
</dbReference>
<keyword evidence="1" id="KW-0472">Membrane</keyword>
<name>A0ABU5SEB0_9BACT</name>
<accession>A0ABU5SEB0</accession>
<evidence type="ECO:0000313" key="3">
    <source>
        <dbReference type="Proteomes" id="UP001302222"/>
    </source>
</evidence>
<evidence type="ECO:0000256" key="1">
    <source>
        <dbReference type="SAM" id="Phobius"/>
    </source>
</evidence>
<reference evidence="2 3" key="1">
    <citation type="submission" date="2023-12" db="EMBL/GenBank/DDBJ databases">
        <title>Novel species of the genus Arcicella isolated from rivers.</title>
        <authorList>
            <person name="Lu H."/>
        </authorList>
    </citation>
    <scope>NUCLEOTIDE SEQUENCE [LARGE SCALE GENOMIC DNA]</scope>
    <source>
        <strain evidence="2 3">DC25W</strain>
    </source>
</reference>
<dbReference type="RefSeq" id="WP_323256006.1">
    <property type="nucleotide sequence ID" value="NZ_JAYGIM010000003.1"/>
</dbReference>
<keyword evidence="1" id="KW-0812">Transmembrane</keyword>
<keyword evidence="3" id="KW-1185">Reference proteome</keyword>
<sequence>MKENRKFEELTLEELKAKQKKFKAFVGILSIITLITTFGLIYFAIKSNKYNLLILCGSFSFALFICSYILKQIETEIKSRDLK</sequence>
<proteinExistence type="predicted"/>
<feature type="transmembrane region" description="Helical" evidence="1">
    <location>
        <begin position="51"/>
        <end position="70"/>
    </location>
</feature>
<protein>
    <submittedName>
        <fullName evidence="2">Uncharacterized protein</fullName>
    </submittedName>
</protein>
<keyword evidence="1" id="KW-1133">Transmembrane helix</keyword>
<organism evidence="2 3">
    <name type="scientific">Arcicella lustrica</name>
    <dbReference type="NCBI Taxonomy" id="2984196"/>
    <lineage>
        <taxon>Bacteria</taxon>
        <taxon>Pseudomonadati</taxon>
        <taxon>Bacteroidota</taxon>
        <taxon>Cytophagia</taxon>
        <taxon>Cytophagales</taxon>
        <taxon>Flectobacillaceae</taxon>
        <taxon>Arcicella</taxon>
    </lineage>
</organism>
<gene>
    <name evidence="2" type="ORF">VB798_03445</name>
</gene>
<evidence type="ECO:0000313" key="2">
    <source>
        <dbReference type="EMBL" id="MEA5425609.1"/>
    </source>
</evidence>
<comment type="caution">
    <text evidence="2">The sequence shown here is derived from an EMBL/GenBank/DDBJ whole genome shotgun (WGS) entry which is preliminary data.</text>
</comment>
<feature type="transmembrane region" description="Helical" evidence="1">
    <location>
        <begin position="24"/>
        <end position="45"/>
    </location>
</feature>